<reference evidence="1" key="1">
    <citation type="submission" date="2023-03" db="EMBL/GenBank/DDBJ databases">
        <title>Actinoallomurus iriomotensis NBRC 103681.</title>
        <authorList>
            <person name="Ichikawa N."/>
            <person name="Sato H."/>
            <person name="Tonouchi N."/>
        </authorList>
    </citation>
    <scope>NUCLEOTIDE SEQUENCE</scope>
    <source>
        <strain evidence="1">NBRC 103681</strain>
    </source>
</reference>
<proteinExistence type="predicted"/>
<accession>A0A9W6VMU5</accession>
<dbReference type="Proteomes" id="UP001165135">
    <property type="component" value="Unassembled WGS sequence"/>
</dbReference>
<organism evidence="1 2">
    <name type="scientific">Actinoallomurus iriomotensis</name>
    <dbReference type="NCBI Taxonomy" id="478107"/>
    <lineage>
        <taxon>Bacteria</taxon>
        <taxon>Bacillati</taxon>
        <taxon>Actinomycetota</taxon>
        <taxon>Actinomycetes</taxon>
        <taxon>Streptosporangiales</taxon>
        <taxon>Thermomonosporaceae</taxon>
        <taxon>Actinoallomurus</taxon>
    </lineage>
</organism>
<evidence type="ECO:0000313" key="2">
    <source>
        <dbReference type="Proteomes" id="UP001165135"/>
    </source>
</evidence>
<name>A0A9W6VMU5_9ACTN</name>
<dbReference type="RefSeq" id="WP_285617923.1">
    <property type="nucleotide sequence ID" value="NZ_BSTJ01000001.1"/>
</dbReference>
<sequence>MSSDHDETELPLDAAFERLHADAAAGDPRAAGELGRLLCLLPQDGSLTAWSWLAPEWPAEPWLRAALASRPDDIDSAALLAGLLTQRFETGLQVHDGDSDTALQDEATALYSRILGRDPDNATAKAGLAAIQDLLEPAGTTPVSGYGFYCATWSAHSGSAGWVSLLVATDPREFRWAFDRQLRCGLDGDDDPAVFFADTEPAITVYRSGEPTRLIRLERHLGRSAERPVEWSEFTLPSLTGDLLPVGHPAQVRLGHGSERLAFYGSSVYNDY</sequence>
<dbReference type="EMBL" id="BSTJ01000001">
    <property type="protein sequence ID" value="GLY72772.1"/>
    <property type="molecule type" value="Genomic_DNA"/>
</dbReference>
<comment type="caution">
    <text evidence="1">The sequence shown here is derived from an EMBL/GenBank/DDBJ whole genome shotgun (WGS) entry which is preliminary data.</text>
</comment>
<dbReference type="AlphaFoldDB" id="A0A9W6VMU5"/>
<evidence type="ECO:0000313" key="1">
    <source>
        <dbReference type="EMBL" id="GLY72772.1"/>
    </source>
</evidence>
<protein>
    <submittedName>
        <fullName evidence="1">Uncharacterized protein</fullName>
    </submittedName>
</protein>
<gene>
    <name evidence="1" type="ORF">Airi01_010390</name>
</gene>